<feature type="compositionally biased region" description="Polar residues" evidence="1">
    <location>
        <begin position="722"/>
        <end position="731"/>
    </location>
</feature>
<feature type="compositionally biased region" description="Low complexity" evidence="1">
    <location>
        <begin position="292"/>
        <end position="308"/>
    </location>
</feature>
<feature type="compositionally biased region" description="Basic and acidic residues" evidence="1">
    <location>
        <begin position="416"/>
        <end position="425"/>
    </location>
</feature>
<evidence type="ECO:0000256" key="1">
    <source>
        <dbReference type="SAM" id="MobiDB-lite"/>
    </source>
</evidence>
<protein>
    <submittedName>
        <fullName evidence="2">Uncharacterized protein</fullName>
    </submittedName>
</protein>
<accession>A0A1A6A4X8</accession>
<feature type="compositionally biased region" description="Low complexity" evidence="1">
    <location>
        <begin position="739"/>
        <end position="750"/>
    </location>
</feature>
<feature type="compositionally biased region" description="Basic and acidic residues" evidence="1">
    <location>
        <begin position="226"/>
        <end position="236"/>
    </location>
</feature>
<feature type="compositionally biased region" description="Basic and acidic residues" evidence="1">
    <location>
        <begin position="629"/>
        <end position="647"/>
    </location>
</feature>
<dbReference type="EMBL" id="KI894031">
    <property type="protein sequence ID" value="OBR85119.1"/>
    <property type="molecule type" value="Genomic_DNA"/>
</dbReference>
<feature type="compositionally biased region" description="Basic and acidic residues" evidence="1">
    <location>
        <begin position="906"/>
        <end position="922"/>
    </location>
</feature>
<reference evidence="2" key="1">
    <citation type="submission" date="2013-07" db="EMBL/GenBank/DDBJ databases">
        <title>The Genome Sequence of Cryptococcus dejecticola CBS10117.</title>
        <authorList>
            <consortium name="The Broad Institute Genome Sequencing Platform"/>
            <person name="Cuomo C."/>
            <person name="Litvintseva A."/>
            <person name="Chen Y."/>
            <person name="Heitman J."/>
            <person name="Sun S."/>
            <person name="Springer D."/>
            <person name="Dromer F."/>
            <person name="Young S.K."/>
            <person name="Zeng Q."/>
            <person name="Gargeya S."/>
            <person name="Fitzgerald M."/>
            <person name="Abouelleil A."/>
            <person name="Alvarado L."/>
            <person name="Berlin A.M."/>
            <person name="Chapman S.B."/>
            <person name="Dewar J."/>
            <person name="Goldberg J."/>
            <person name="Griggs A."/>
            <person name="Gujja S."/>
            <person name="Hansen M."/>
            <person name="Howarth C."/>
            <person name="Imamovic A."/>
            <person name="Larimer J."/>
            <person name="McCowan C."/>
            <person name="Murphy C."/>
            <person name="Pearson M."/>
            <person name="Priest M."/>
            <person name="Roberts A."/>
            <person name="Saif S."/>
            <person name="Shea T."/>
            <person name="Sykes S."/>
            <person name="Wortman J."/>
            <person name="Nusbaum C."/>
            <person name="Birren B."/>
        </authorList>
    </citation>
    <scope>NUCLEOTIDE SEQUENCE [LARGE SCALE GENOMIC DNA]</scope>
    <source>
        <strain evidence="2">CBS 10117</strain>
    </source>
</reference>
<feature type="compositionally biased region" description="Basic and acidic residues" evidence="1">
    <location>
        <begin position="676"/>
        <end position="689"/>
    </location>
</feature>
<reference evidence="3" key="2">
    <citation type="submission" date="2013-07" db="EMBL/GenBank/DDBJ databases">
        <authorList>
            <consortium name="The Broad Institute Genome Sequencing Platform"/>
            <person name="Cuomo C."/>
            <person name="Litvintseva A."/>
            <person name="Chen Y."/>
            <person name="Heitman J."/>
            <person name="Sun S."/>
            <person name="Springer D."/>
            <person name="Dromer F."/>
            <person name="Young S.K."/>
            <person name="Zeng Q."/>
            <person name="Gargeya S."/>
            <person name="Fitzgerald M."/>
            <person name="Abouelleil A."/>
            <person name="Alvarado L."/>
            <person name="Berlin A.M."/>
            <person name="Chapman S.B."/>
            <person name="Dewar J."/>
            <person name="Goldberg J."/>
            <person name="Griggs A."/>
            <person name="Gujja S."/>
            <person name="Hansen M."/>
            <person name="Howarth C."/>
            <person name="Imamovic A."/>
            <person name="Larimer J."/>
            <person name="McCowan C."/>
            <person name="Murphy C."/>
            <person name="Pearson M."/>
            <person name="Priest M."/>
            <person name="Roberts A."/>
            <person name="Saif S."/>
            <person name="Shea T."/>
            <person name="Sykes S."/>
            <person name="Wortman J."/>
            <person name="Nusbaum C."/>
            <person name="Birren B."/>
        </authorList>
    </citation>
    <scope>NUCLEOTIDE SEQUENCE</scope>
    <source>
        <strain evidence="3">CBS 10117</strain>
    </source>
</reference>
<evidence type="ECO:0000313" key="4">
    <source>
        <dbReference type="Proteomes" id="UP000078595"/>
    </source>
</evidence>
<feature type="compositionally biased region" description="Basic and acidic residues" evidence="1">
    <location>
        <begin position="864"/>
        <end position="887"/>
    </location>
</feature>
<feature type="compositionally biased region" description="Polar residues" evidence="1">
    <location>
        <begin position="553"/>
        <end position="586"/>
    </location>
</feature>
<dbReference type="AlphaFoldDB" id="A0A1A6A4X8"/>
<feature type="region of interest" description="Disordered" evidence="1">
    <location>
        <begin position="1"/>
        <end position="830"/>
    </location>
</feature>
<feature type="compositionally biased region" description="Low complexity" evidence="1">
    <location>
        <begin position="953"/>
        <end position="973"/>
    </location>
</feature>
<feature type="compositionally biased region" description="Low complexity" evidence="1">
    <location>
        <begin position="697"/>
        <end position="706"/>
    </location>
</feature>
<dbReference type="GeneID" id="28968149"/>
<feature type="compositionally biased region" description="Polar residues" evidence="1">
    <location>
        <begin position="17"/>
        <end position="28"/>
    </location>
</feature>
<evidence type="ECO:0000313" key="3">
    <source>
        <dbReference type="EMBL" id="WWC61986.1"/>
    </source>
</evidence>
<dbReference type="RefSeq" id="XP_018262961.1">
    <property type="nucleotide sequence ID" value="XM_018407750.1"/>
</dbReference>
<feature type="compositionally biased region" description="Acidic residues" evidence="1">
    <location>
        <begin position="661"/>
        <end position="673"/>
    </location>
</feature>
<organism evidence="2">
    <name type="scientific">Kwoniella dejecticola CBS 10117</name>
    <dbReference type="NCBI Taxonomy" id="1296121"/>
    <lineage>
        <taxon>Eukaryota</taxon>
        <taxon>Fungi</taxon>
        <taxon>Dikarya</taxon>
        <taxon>Basidiomycota</taxon>
        <taxon>Agaricomycotina</taxon>
        <taxon>Tremellomycetes</taxon>
        <taxon>Tremellales</taxon>
        <taxon>Cryptococcaceae</taxon>
        <taxon>Kwoniella</taxon>
    </lineage>
</organism>
<feature type="region of interest" description="Disordered" evidence="1">
    <location>
        <begin position="842"/>
        <end position="980"/>
    </location>
</feature>
<feature type="compositionally biased region" description="Low complexity" evidence="1">
    <location>
        <begin position="789"/>
        <end position="801"/>
    </location>
</feature>
<feature type="compositionally biased region" description="Basic and acidic residues" evidence="1">
    <location>
        <begin position="194"/>
        <end position="217"/>
    </location>
</feature>
<sequence>MSRSTPKATYQPDPNGWINTGPSASSASAKRRLTQRPLVSFSHGIATPLSSGYKKSSTPRNATANANAQSGPGPSSAANLRKRLHDQTPTIKNKQGDLNAFLHTPSSIGPARHKGKNSQQGKEGIRRTPLGQKDSSRPYDASATGGLAIGHQRKEGSSPIKMRSPLKGSRLKVYRDDFWGSSDNDPLDGEAENELIRTKETFGRDEANQGNRQEETPSQRQRRPHMKENNNADTSRKTPNKRKRSQVEAAVQQSQIIPSSLPPPARSTRSHDKPPSIPPSAAERTRLHEKFPSSSPSLPELTSSITPEPETEPTHPRETSASPGLFDPVPEETPARPAEPYTSPPPPITPVPDYVLYNHRQINHRNPSQFAAIPSPWRKKDRIAPPNDRHDGTDLPLAGTDKADRPIRNRLRQATSKRDEVDRRVWTAAHENRHKTPPPAAGAPEKRLVDLSSSDPPSEPALDIEDNLAIKLPSEPRKQLESTPAKKRKTTDESAARKALTPIKVNRPAKIAKTPRLNQVSPGRSPLTPRRRKVQTLHSPLPRTSVMQRERSISPSPVKTNSKAFPNLSGRSPSSENQPQSLSEPDTPQKAATKKYHQITPPKSTRPRMAERQETLFVLPDPPRQPSFPRDRDEKSKAEYREWKPAEMDPETLLFWGLEPADAEDEPQQEDPPEGTPEKEELSGDESPREPSPSPESPLFSPAASPIHQGDRRPSLGHRWSSKSIEPTAFSQDFPRLLPSSPSQNERSSSPSPPQTAQRARLAKDVDGPKTARPPIKGKWDHLQRGILATPASTSTSTSPANLGTRTPGSKPSSQRKGKGRSRATDEGEQVKLAAYGFFNDRAPKRLKRDFENRWEDEADIDVPEDKYSEREQAAASENGREKEKQGKKMGKVPEAPYHPSLRPAGIRELERRRKEQVEGMKRKALIPSSDDDEPPLFGIDTEGNHYQNHNQSLSTSNTSSSQTSSSKTPGSTKDWWDNLCQRRASEFGTME</sequence>
<dbReference type="VEuPathDB" id="FungiDB:I303_04450"/>
<keyword evidence="4" id="KW-1185">Reference proteome</keyword>
<dbReference type="OrthoDB" id="2565180at2759"/>
<dbReference type="EMBL" id="CP144534">
    <property type="protein sequence ID" value="WWC61986.1"/>
    <property type="molecule type" value="Genomic_DNA"/>
</dbReference>
<feature type="compositionally biased region" description="Polar residues" evidence="1">
    <location>
        <begin position="802"/>
        <end position="813"/>
    </location>
</feature>
<proteinExistence type="predicted"/>
<dbReference type="KEGG" id="kdj:28968149"/>
<name>A0A1A6A4X8_9TREE</name>
<feature type="compositionally biased region" description="Polar residues" evidence="1">
    <location>
        <begin position="48"/>
        <end position="78"/>
    </location>
</feature>
<evidence type="ECO:0000313" key="2">
    <source>
        <dbReference type="EMBL" id="OBR85119.1"/>
    </source>
</evidence>
<gene>
    <name evidence="2" type="ORF">I303_04450</name>
    <name evidence="3" type="ORF">I303_104573</name>
</gene>
<reference evidence="3" key="3">
    <citation type="submission" date="2024-02" db="EMBL/GenBank/DDBJ databases">
        <title>Comparative genomics of Cryptococcus and Kwoniella reveals pathogenesis evolution and contrasting modes of karyotype evolution via chromosome fusion or intercentromeric recombination.</title>
        <authorList>
            <person name="Coelho M.A."/>
            <person name="David-Palma M."/>
            <person name="Shea T."/>
            <person name="Bowers K."/>
            <person name="McGinley-Smith S."/>
            <person name="Mohammad A.W."/>
            <person name="Gnirke A."/>
            <person name="Yurkov A.M."/>
            <person name="Nowrousian M."/>
            <person name="Sun S."/>
            <person name="Cuomo C.A."/>
            <person name="Heitman J."/>
        </authorList>
    </citation>
    <scope>NUCLEOTIDE SEQUENCE</scope>
    <source>
        <strain evidence="3">CBS 10117</strain>
    </source>
</reference>
<dbReference type="Proteomes" id="UP000078595">
    <property type="component" value="Chromosome 5"/>
</dbReference>